<dbReference type="Gene3D" id="2.60.40.2310">
    <property type="match status" value="1"/>
</dbReference>
<dbReference type="AlphaFoldDB" id="A0A822ZBR3"/>
<proteinExistence type="predicted"/>
<evidence type="ECO:0000313" key="2">
    <source>
        <dbReference type="EMBL" id="DAD43674.1"/>
    </source>
</evidence>
<feature type="domain" description="Subtilisin-like protease fibronectin type-III" evidence="1">
    <location>
        <begin position="42"/>
        <end position="135"/>
    </location>
</feature>
<reference evidence="2 3" key="1">
    <citation type="journal article" date="2020" name="Mol. Biol. Evol.">
        <title>Distinct Expression and Methylation Patterns for Genes with Different Fates following a Single Whole-Genome Duplication in Flowering Plants.</title>
        <authorList>
            <person name="Shi T."/>
            <person name="Rahmani R.S."/>
            <person name="Gugger P.F."/>
            <person name="Wang M."/>
            <person name="Li H."/>
            <person name="Zhang Y."/>
            <person name="Li Z."/>
            <person name="Wang Q."/>
            <person name="Van de Peer Y."/>
            <person name="Marchal K."/>
            <person name="Chen J."/>
        </authorList>
    </citation>
    <scope>NUCLEOTIDE SEQUENCE [LARGE SCALE GENOMIC DNA]</scope>
    <source>
        <tissue evidence="2">Leaf</tissue>
    </source>
</reference>
<accession>A0A822ZBR3</accession>
<dbReference type="Pfam" id="PF17766">
    <property type="entry name" value="fn3_6"/>
    <property type="match status" value="1"/>
</dbReference>
<dbReference type="EMBL" id="DUZY01000006">
    <property type="protein sequence ID" value="DAD43674.1"/>
    <property type="molecule type" value="Genomic_DNA"/>
</dbReference>
<name>A0A822ZBR3_NELNU</name>
<sequence length="146" mass="15654">MFLSGTCYDDFLSFLCGINGSSPIVLNYTGKSCGIYNINASDLNLPSITIAKLNQSRTVQRVVTNIAGNETYNVGWSAPYGVSVLVSPTRFFIAGGQKQDLTVQFNATMNSSFASFGRIGLFGNQGHIVNIPLSVILKISSSITNN</sequence>
<keyword evidence="3" id="KW-1185">Reference proteome</keyword>
<gene>
    <name evidence="2" type="ORF">HUJ06_001904</name>
</gene>
<dbReference type="InterPro" id="IPR041469">
    <property type="entry name" value="Subtilisin-like_FN3"/>
</dbReference>
<organism evidence="2 3">
    <name type="scientific">Nelumbo nucifera</name>
    <name type="common">Sacred lotus</name>
    <dbReference type="NCBI Taxonomy" id="4432"/>
    <lineage>
        <taxon>Eukaryota</taxon>
        <taxon>Viridiplantae</taxon>
        <taxon>Streptophyta</taxon>
        <taxon>Embryophyta</taxon>
        <taxon>Tracheophyta</taxon>
        <taxon>Spermatophyta</taxon>
        <taxon>Magnoliopsida</taxon>
        <taxon>Proteales</taxon>
        <taxon>Nelumbonaceae</taxon>
        <taxon>Nelumbo</taxon>
    </lineage>
</organism>
<comment type="caution">
    <text evidence="2">The sequence shown here is derived from an EMBL/GenBank/DDBJ whole genome shotgun (WGS) entry which is preliminary data.</text>
</comment>
<dbReference type="Proteomes" id="UP000607653">
    <property type="component" value="Unassembled WGS sequence"/>
</dbReference>
<protein>
    <recommendedName>
        <fullName evidence="1">Subtilisin-like protease fibronectin type-III domain-containing protein</fullName>
    </recommendedName>
</protein>
<evidence type="ECO:0000313" key="3">
    <source>
        <dbReference type="Proteomes" id="UP000607653"/>
    </source>
</evidence>
<evidence type="ECO:0000259" key="1">
    <source>
        <dbReference type="Pfam" id="PF17766"/>
    </source>
</evidence>